<evidence type="ECO:0000256" key="2">
    <source>
        <dbReference type="SAM" id="SignalP"/>
    </source>
</evidence>
<reference evidence="3 4" key="1">
    <citation type="submission" date="2019-06" db="EMBL/GenBank/DDBJ databases">
        <title>Draft genome of Aliikangiella marina GYP-15.</title>
        <authorList>
            <person name="Wang G."/>
        </authorList>
    </citation>
    <scope>NUCLEOTIDE SEQUENCE [LARGE SCALE GENOMIC DNA]</scope>
    <source>
        <strain evidence="3 4">GYP-15</strain>
    </source>
</reference>
<comment type="similarity">
    <text evidence="1">Belongs to the TolB family.</text>
</comment>
<dbReference type="InterPro" id="IPR011042">
    <property type="entry name" value="6-blade_b-propeller_TolB-like"/>
</dbReference>
<feature type="signal peptide" evidence="2">
    <location>
        <begin position="1"/>
        <end position="23"/>
    </location>
</feature>
<dbReference type="Pfam" id="PF07676">
    <property type="entry name" value="PD40"/>
    <property type="match status" value="3"/>
</dbReference>
<evidence type="ECO:0008006" key="5">
    <source>
        <dbReference type="Google" id="ProtNLM"/>
    </source>
</evidence>
<keyword evidence="4" id="KW-1185">Reference proteome</keyword>
<dbReference type="OrthoDB" id="8612880at2"/>
<organism evidence="3 4">
    <name type="scientific">Aliikangiella marina</name>
    <dbReference type="NCBI Taxonomy" id="1712262"/>
    <lineage>
        <taxon>Bacteria</taxon>
        <taxon>Pseudomonadati</taxon>
        <taxon>Pseudomonadota</taxon>
        <taxon>Gammaproteobacteria</taxon>
        <taxon>Oceanospirillales</taxon>
        <taxon>Pleioneaceae</taxon>
        <taxon>Aliikangiella</taxon>
    </lineage>
</organism>
<sequence length="449" mass="50961">MLKITLKSLFMLCVGASGLHLGAADNEISVTDNSASPTVAGNKAWSVLNHDKRIVIGWQAAIQQVLDEETRLATIRNHQAESQSVYQAVERYVSSLKKLELADTPKIFQINFERYIAALEKFIPELIKFQNSQGSLKDIYDQAGINNFSFKQRELRVTQSWRNIETLVGFYQSNLPLKPFVFSSNRSGNSEIYLANYLSGASKNLTNNLADDNWPVISGDSKRLLFQSRRNDNLDVFMLDLITGTERQLTTHIAHDYLASFSPQKEFVYFTSWRASNVENQRTRFFRLDTRTSEIVQWTSTEPGNSTGIVWDNSGARVITTLKRGDNAQVYLLDEMGAIIRQLTNEPGYNAGGQVSPDGRKIAFYSSGKMRSRIGLVNINNPGDIQWVVKDGFNWYPQWSSDGKWLAFSRSLDSNHRNLNIYLIEISNPGFLIPIIESPARDSEFRWLN</sequence>
<feature type="chain" id="PRO_5021807838" description="Dipeptidylpeptidase IV N-terminal domain-containing protein" evidence="2">
    <location>
        <begin position="24"/>
        <end position="449"/>
    </location>
</feature>
<dbReference type="SUPFAM" id="SSF69304">
    <property type="entry name" value="Tricorn protease N-terminal domain"/>
    <property type="match status" value="1"/>
</dbReference>
<dbReference type="AlphaFoldDB" id="A0A545T6L3"/>
<comment type="caution">
    <text evidence="3">The sequence shown here is derived from an EMBL/GenBank/DDBJ whole genome shotgun (WGS) entry which is preliminary data.</text>
</comment>
<accession>A0A545T6L3</accession>
<dbReference type="InterPro" id="IPR011659">
    <property type="entry name" value="WD40"/>
</dbReference>
<keyword evidence="2" id="KW-0732">Signal</keyword>
<dbReference type="EMBL" id="VIKR01000004">
    <property type="protein sequence ID" value="TQV72812.1"/>
    <property type="molecule type" value="Genomic_DNA"/>
</dbReference>
<evidence type="ECO:0000313" key="4">
    <source>
        <dbReference type="Proteomes" id="UP000317839"/>
    </source>
</evidence>
<evidence type="ECO:0000256" key="1">
    <source>
        <dbReference type="ARBA" id="ARBA00009820"/>
    </source>
</evidence>
<gene>
    <name evidence="3" type="ORF">FLL45_15190</name>
</gene>
<evidence type="ECO:0000313" key="3">
    <source>
        <dbReference type="EMBL" id="TQV72812.1"/>
    </source>
</evidence>
<dbReference type="PANTHER" id="PTHR36842:SF1">
    <property type="entry name" value="PROTEIN TOLB"/>
    <property type="match status" value="1"/>
</dbReference>
<name>A0A545T6L3_9GAMM</name>
<dbReference type="Proteomes" id="UP000317839">
    <property type="component" value="Unassembled WGS sequence"/>
</dbReference>
<proteinExistence type="inferred from homology"/>
<dbReference type="Gene3D" id="2.120.10.30">
    <property type="entry name" value="TolB, C-terminal domain"/>
    <property type="match status" value="2"/>
</dbReference>
<dbReference type="PANTHER" id="PTHR36842">
    <property type="entry name" value="PROTEIN TOLB HOMOLOG"/>
    <property type="match status" value="1"/>
</dbReference>
<dbReference type="RefSeq" id="WP_142942923.1">
    <property type="nucleotide sequence ID" value="NZ_VIKR01000004.1"/>
</dbReference>
<protein>
    <recommendedName>
        <fullName evidence="5">Dipeptidylpeptidase IV N-terminal domain-containing protein</fullName>
    </recommendedName>
</protein>